<feature type="chain" id="PRO_5026667406" evidence="5">
    <location>
        <begin position="25"/>
        <end position="158"/>
    </location>
</feature>
<dbReference type="InterPro" id="IPR030999">
    <property type="entry name" value="Thiosulf_SoxX"/>
</dbReference>
<reference evidence="7 8" key="1">
    <citation type="submission" date="2019-11" db="EMBL/GenBank/DDBJ databases">
        <title>Novel species isolated from a subtropical stream in China.</title>
        <authorList>
            <person name="Lu H."/>
        </authorList>
    </citation>
    <scope>NUCLEOTIDE SEQUENCE [LARGE SCALE GENOMIC DNA]</scope>
    <source>
        <strain evidence="7 8">FT25W</strain>
    </source>
</reference>
<keyword evidence="1 4" id="KW-0349">Heme</keyword>
<keyword evidence="8" id="KW-1185">Reference proteome</keyword>
<name>A0A6L5QQW2_9BURK</name>
<proteinExistence type="predicted"/>
<dbReference type="InterPro" id="IPR036909">
    <property type="entry name" value="Cyt_c-like_dom_sf"/>
</dbReference>
<dbReference type="RefSeq" id="WP_154368959.1">
    <property type="nucleotide sequence ID" value="NZ_WKJM01000031.1"/>
</dbReference>
<dbReference type="InterPro" id="IPR009056">
    <property type="entry name" value="Cyt_c-like_dom"/>
</dbReference>
<dbReference type="Proteomes" id="UP000481037">
    <property type="component" value="Unassembled WGS sequence"/>
</dbReference>
<evidence type="ECO:0000259" key="6">
    <source>
        <dbReference type="PROSITE" id="PS51007"/>
    </source>
</evidence>
<dbReference type="SUPFAM" id="SSF46626">
    <property type="entry name" value="Cytochrome c"/>
    <property type="match status" value="1"/>
</dbReference>
<dbReference type="Gene3D" id="1.10.760.10">
    <property type="entry name" value="Cytochrome c-like domain"/>
    <property type="match status" value="1"/>
</dbReference>
<organism evidence="7 8">
    <name type="scientific">Duganella alba</name>
    <dbReference type="NCBI Taxonomy" id="2666081"/>
    <lineage>
        <taxon>Bacteria</taxon>
        <taxon>Pseudomonadati</taxon>
        <taxon>Pseudomonadota</taxon>
        <taxon>Betaproteobacteria</taxon>
        <taxon>Burkholderiales</taxon>
        <taxon>Oxalobacteraceae</taxon>
        <taxon>Telluria group</taxon>
        <taxon>Duganella</taxon>
    </lineage>
</organism>
<evidence type="ECO:0000256" key="3">
    <source>
        <dbReference type="ARBA" id="ARBA00023004"/>
    </source>
</evidence>
<dbReference type="EMBL" id="WKJM01000031">
    <property type="protein sequence ID" value="MRX11251.1"/>
    <property type="molecule type" value="Genomic_DNA"/>
</dbReference>
<dbReference type="PROSITE" id="PS51007">
    <property type="entry name" value="CYTC"/>
    <property type="match status" value="1"/>
</dbReference>
<sequence>MKARRRSGVARALALAALLPGAFAVASSAVKPFVVAGDGIAAPLPGATAGDAVRGRAIVANRQVGLCLLCHTGPIAEERFQGNLAPDLQGAGQRWTAAQLRLRIVDASHFNPSTIMPSYYKTEGLNRVASGYQNKTILTAQQIEDVIAWLQTLKESAP</sequence>
<dbReference type="NCBIfam" id="TIGR04485">
    <property type="entry name" value="thiosulf_SoxX"/>
    <property type="match status" value="1"/>
</dbReference>
<keyword evidence="2 4" id="KW-0479">Metal-binding</keyword>
<dbReference type="Pfam" id="PF00034">
    <property type="entry name" value="Cytochrom_C"/>
    <property type="match status" value="1"/>
</dbReference>
<accession>A0A6L5QQW2</accession>
<keyword evidence="5" id="KW-0732">Signal</keyword>
<feature type="signal peptide" evidence="5">
    <location>
        <begin position="1"/>
        <end position="24"/>
    </location>
</feature>
<evidence type="ECO:0000256" key="1">
    <source>
        <dbReference type="ARBA" id="ARBA00022617"/>
    </source>
</evidence>
<evidence type="ECO:0000256" key="5">
    <source>
        <dbReference type="SAM" id="SignalP"/>
    </source>
</evidence>
<evidence type="ECO:0000313" key="8">
    <source>
        <dbReference type="Proteomes" id="UP000481037"/>
    </source>
</evidence>
<gene>
    <name evidence="7" type="primary">soxX</name>
    <name evidence="7" type="ORF">GJ697_25840</name>
</gene>
<feature type="domain" description="Cytochrome c" evidence="6">
    <location>
        <begin position="50"/>
        <end position="154"/>
    </location>
</feature>
<evidence type="ECO:0000256" key="2">
    <source>
        <dbReference type="ARBA" id="ARBA00022723"/>
    </source>
</evidence>
<dbReference type="GO" id="GO:0020037">
    <property type="term" value="F:heme binding"/>
    <property type="evidence" value="ECO:0007669"/>
    <property type="project" value="InterPro"/>
</dbReference>
<keyword evidence="3 4" id="KW-0408">Iron</keyword>
<dbReference type="GO" id="GO:0046872">
    <property type="term" value="F:metal ion binding"/>
    <property type="evidence" value="ECO:0007669"/>
    <property type="project" value="UniProtKB-KW"/>
</dbReference>
<evidence type="ECO:0000313" key="7">
    <source>
        <dbReference type="EMBL" id="MRX11251.1"/>
    </source>
</evidence>
<evidence type="ECO:0000256" key="4">
    <source>
        <dbReference type="PROSITE-ProRule" id="PRU00433"/>
    </source>
</evidence>
<protein>
    <submittedName>
        <fullName evidence="7">Sulfur oxidation c-type cytochrome SoxX</fullName>
    </submittedName>
</protein>
<dbReference type="GO" id="GO:0009055">
    <property type="term" value="F:electron transfer activity"/>
    <property type="evidence" value="ECO:0007669"/>
    <property type="project" value="InterPro"/>
</dbReference>
<comment type="caution">
    <text evidence="7">The sequence shown here is derived from an EMBL/GenBank/DDBJ whole genome shotgun (WGS) entry which is preliminary data.</text>
</comment>
<dbReference type="AlphaFoldDB" id="A0A6L5QQW2"/>